<organism evidence="2 3">
    <name type="scientific">Fictibacillus phosphorivorans</name>
    <dbReference type="NCBI Taxonomy" id="1221500"/>
    <lineage>
        <taxon>Bacteria</taxon>
        <taxon>Bacillati</taxon>
        <taxon>Bacillota</taxon>
        <taxon>Bacilli</taxon>
        <taxon>Bacillales</taxon>
        <taxon>Fictibacillaceae</taxon>
        <taxon>Fictibacillus</taxon>
    </lineage>
</organism>
<evidence type="ECO:0000256" key="1">
    <source>
        <dbReference type="SAM" id="Phobius"/>
    </source>
</evidence>
<proteinExistence type="predicted"/>
<name>A0A160IMQ5_9BACL</name>
<keyword evidence="1" id="KW-0812">Transmembrane</keyword>
<keyword evidence="1" id="KW-0472">Membrane</keyword>
<dbReference type="KEGG" id="fpn:ABE65_012220"/>
<accession>A0A160IMQ5</accession>
<sequence>MDNWVFVFMANIFGGIIVFFALMFLLSLGGGSMDTAFFIGIFLFVQLSFITTILFQVLHRVKKLEKQQTIQSEQQKS</sequence>
<gene>
    <name evidence="2" type="ORF">ABE65_012220</name>
</gene>
<dbReference type="RefSeq" id="WP_066395267.1">
    <property type="nucleotide sequence ID" value="NZ_CP015378.1"/>
</dbReference>
<evidence type="ECO:0000313" key="3">
    <source>
        <dbReference type="Proteomes" id="UP000076623"/>
    </source>
</evidence>
<protein>
    <submittedName>
        <fullName evidence="2">Uncharacterized protein</fullName>
    </submittedName>
</protein>
<feature type="transmembrane region" description="Helical" evidence="1">
    <location>
        <begin position="36"/>
        <end position="58"/>
    </location>
</feature>
<keyword evidence="1" id="KW-1133">Transmembrane helix</keyword>
<keyword evidence="3" id="KW-1185">Reference proteome</keyword>
<feature type="transmembrane region" description="Helical" evidence="1">
    <location>
        <begin position="7"/>
        <end position="30"/>
    </location>
</feature>
<evidence type="ECO:0000313" key="2">
    <source>
        <dbReference type="EMBL" id="ANC77521.1"/>
    </source>
</evidence>
<dbReference type="EMBL" id="CP015378">
    <property type="protein sequence ID" value="ANC77521.1"/>
    <property type="molecule type" value="Genomic_DNA"/>
</dbReference>
<reference evidence="2 3" key="1">
    <citation type="submission" date="2016-04" db="EMBL/GenBank/DDBJ databases">
        <title>Complete genome sequence of Fictibacillus phosphorivorans G25-29, a strain toxic to nematodes.</title>
        <authorList>
            <person name="Zheng Z."/>
        </authorList>
    </citation>
    <scope>NUCLEOTIDE SEQUENCE [LARGE SCALE GENOMIC DNA]</scope>
    <source>
        <strain evidence="2 3">G25-29</strain>
    </source>
</reference>
<dbReference type="Proteomes" id="UP000076623">
    <property type="component" value="Chromosome"/>
</dbReference>
<dbReference type="AlphaFoldDB" id="A0A160IMQ5"/>